<evidence type="ECO:0000313" key="5">
    <source>
        <dbReference type="EMBL" id="SLN18291.1"/>
    </source>
</evidence>
<dbReference type="InterPro" id="IPR001343">
    <property type="entry name" value="Hemolysn_Ca-bd"/>
</dbReference>
<dbReference type="Pfam" id="PF00353">
    <property type="entry name" value="HemolysinCabind"/>
    <property type="match status" value="4"/>
</dbReference>
<dbReference type="PANTHER" id="PTHR38340">
    <property type="entry name" value="S-LAYER PROTEIN"/>
    <property type="match status" value="1"/>
</dbReference>
<dbReference type="InterPro" id="IPR002126">
    <property type="entry name" value="Cadherin-like_dom"/>
</dbReference>
<dbReference type="InterPro" id="IPR011049">
    <property type="entry name" value="Serralysin-like_metalloprot_C"/>
</dbReference>
<feature type="compositionally biased region" description="Low complexity" evidence="3">
    <location>
        <begin position="332"/>
        <end position="343"/>
    </location>
</feature>
<evidence type="ECO:0000256" key="3">
    <source>
        <dbReference type="SAM" id="MobiDB-lite"/>
    </source>
</evidence>
<dbReference type="GO" id="GO:0005509">
    <property type="term" value="F:calcium ion binding"/>
    <property type="evidence" value="ECO:0007669"/>
    <property type="project" value="InterPro"/>
</dbReference>
<feature type="compositionally biased region" description="Gly residues" evidence="3">
    <location>
        <begin position="275"/>
        <end position="293"/>
    </location>
</feature>
<name>A0A1X6YDT0_9RHOB</name>
<dbReference type="AlphaFoldDB" id="A0A1X6YDT0"/>
<dbReference type="EMBL" id="FWFK01000001">
    <property type="protein sequence ID" value="SLN18291.1"/>
    <property type="molecule type" value="Genomic_DNA"/>
</dbReference>
<feature type="domain" description="Cadherin" evidence="4">
    <location>
        <begin position="148"/>
        <end position="218"/>
    </location>
</feature>
<dbReference type="PROSITE" id="PS50268">
    <property type="entry name" value="CADHERIN_2"/>
    <property type="match status" value="2"/>
</dbReference>
<evidence type="ECO:0000256" key="1">
    <source>
        <dbReference type="ARBA" id="ARBA00004613"/>
    </source>
</evidence>
<dbReference type="GO" id="GO:0007156">
    <property type="term" value="P:homophilic cell adhesion via plasma membrane adhesion molecules"/>
    <property type="evidence" value="ECO:0007669"/>
    <property type="project" value="InterPro"/>
</dbReference>
<feature type="compositionally biased region" description="Gly residues" evidence="3">
    <location>
        <begin position="344"/>
        <end position="356"/>
    </location>
</feature>
<dbReference type="Gene3D" id="2.150.10.10">
    <property type="entry name" value="Serralysin-like metalloprotease, C-terminal"/>
    <property type="match status" value="3"/>
</dbReference>
<gene>
    <name evidence="5" type="primary">cya_3</name>
    <name evidence="5" type="ORF">ROJ8625_00619</name>
</gene>
<reference evidence="5 6" key="1">
    <citation type="submission" date="2017-03" db="EMBL/GenBank/DDBJ databases">
        <authorList>
            <person name="Afonso C.L."/>
            <person name="Miller P.J."/>
            <person name="Scott M.A."/>
            <person name="Spackman E."/>
            <person name="Goraichik I."/>
            <person name="Dimitrov K.M."/>
            <person name="Suarez D.L."/>
            <person name="Swayne D.E."/>
        </authorList>
    </citation>
    <scope>NUCLEOTIDE SEQUENCE [LARGE SCALE GENOMIC DNA]</scope>
    <source>
        <strain evidence="5 6">CECT 8625</strain>
    </source>
</reference>
<sequence length="506" mass="49765">MDNEIPALTASATRSAPTLVLSRSVLDFPENATGTVLTARAPGATLTLAGPDAPRFVLGANGVLRFVAPPDYEVPADLDRDNVYRVTVRATAQGETATATAAITVADVVETLPQPGLSLSETAPRFSENGLGVVLTARGAPGANLGLIGPDAAAFVLIGGVLRFVEPPDFEAPADVDGNNRYDVTVTARNPETGTLDDAVAATVTVTDLSDGGVPPKAGVPGELIVGTDGNDSLPGTARDDTIGGGAGNDTLDAGGGDDRLSGSLGNDSILAGDGSDGIGGGPGADTISGGGDADTIGAGAGNDIADGGGGDDIVNGGPGMDRLLGGDGDDTSGASFGDDTVFGGTGDDSLGGGPGRDLLSGEDGGDAIGGGEGDDRIFGDAGDDFLAGGGRHDTIDGGAGNDTVNGSAGFDVMAGGTGADVFAFNDFASGDVDRITDFEDGLDRLRLVGVDNAPGSGLAGKLEALNPTDARVDGADSVLLVYEGHRIEVVGLSVATLDIGDVIFI</sequence>
<feature type="compositionally biased region" description="Low complexity" evidence="3">
    <location>
        <begin position="294"/>
        <end position="306"/>
    </location>
</feature>
<dbReference type="OrthoDB" id="7877430at2"/>
<protein>
    <submittedName>
        <fullName evidence="5">Bifunctional hemolysin/adenylate cyclase</fullName>
    </submittedName>
</protein>
<evidence type="ECO:0000313" key="6">
    <source>
        <dbReference type="Proteomes" id="UP000193570"/>
    </source>
</evidence>
<dbReference type="RefSeq" id="WP_085790355.1">
    <property type="nucleotide sequence ID" value="NZ_FWFK01000001.1"/>
</dbReference>
<dbReference type="PANTHER" id="PTHR38340:SF1">
    <property type="entry name" value="S-LAYER PROTEIN"/>
    <property type="match status" value="1"/>
</dbReference>
<comment type="subcellular location">
    <subcellularLocation>
        <location evidence="1">Secreted</location>
    </subcellularLocation>
</comment>
<feature type="domain" description="Cadherin" evidence="4">
    <location>
        <begin position="56"/>
        <end position="126"/>
    </location>
</feature>
<dbReference type="PRINTS" id="PR00313">
    <property type="entry name" value="CABNDNGRPT"/>
</dbReference>
<evidence type="ECO:0000256" key="2">
    <source>
        <dbReference type="ARBA" id="ARBA00022525"/>
    </source>
</evidence>
<feature type="compositionally biased region" description="Gly residues" evidence="3">
    <location>
        <begin position="307"/>
        <end position="320"/>
    </location>
</feature>
<keyword evidence="6" id="KW-1185">Reference proteome</keyword>
<dbReference type="GO" id="GO:0016020">
    <property type="term" value="C:membrane"/>
    <property type="evidence" value="ECO:0007669"/>
    <property type="project" value="InterPro"/>
</dbReference>
<proteinExistence type="predicted"/>
<dbReference type="GO" id="GO:0005576">
    <property type="term" value="C:extracellular region"/>
    <property type="evidence" value="ECO:0007669"/>
    <property type="project" value="UniProtKB-SubCell"/>
</dbReference>
<accession>A0A1X6YDT0</accession>
<dbReference type="SUPFAM" id="SSF51120">
    <property type="entry name" value="beta-Roll"/>
    <property type="match status" value="2"/>
</dbReference>
<evidence type="ECO:0000259" key="4">
    <source>
        <dbReference type="PROSITE" id="PS50268"/>
    </source>
</evidence>
<feature type="compositionally biased region" description="Low complexity" evidence="3">
    <location>
        <begin position="262"/>
        <end position="274"/>
    </location>
</feature>
<keyword evidence="2" id="KW-0964">Secreted</keyword>
<organism evidence="5 6">
    <name type="scientific">Roseivivax jejudonensis</name>
    <dbReference type="NCBI Taxonomy" id="1529041"/>
    <lineage>
        <taxon>Bacteria</taxon>
        <taxon>Pseudomonadati</taxon>
        <taxon>Pseudomonadota</taxon>
        <taxon>Alphaproteobacteria</taxon>
        <taxon>Rhodobacterales</taxon>
        <taxon>Roseobacteraceae</taxon>
        <taxon>Roseivivax</taxon>
    </lineage>
</organism>
<dbReference type="InterPro" id="IPR050557">
    <property type="entry name" value="RTX_toxin/Mannuronan_C5-epim"/>
</dbReference>
<feature type="region of interest" description="Disordered" evidence="3">
    <location>
        <begin position="226"/>
        <end position="375"/>
    </location>
</feature>
<dbReference type="Proteomes" id="UP000193570">
    <property type="component" value="Unassembled WGS sequence"/>
</dbReference>